<name>B2UN49_AKKM8</name>
<evidence type="ECO:0000313" key="2">
    <source>
        <dbReference type="Proteomes" id="UP000001031"/>
    </source>
</evidence>
<dbReference type="EMBL" id="CP001071">
    <property type="protein sequence ID" value="ACD05660.1"/>
    <property type="molecule type" value="Genomic_DNA"/>
</dbReference>
<dbReference type="STRING" id="349741.Amuc_1843"/>
<dbReference type="AlphaFoldDB" id="B2UN49"/>
<keyword evidence="2" id="KW-1185">Reference proteome</keyword>
<dbReference type="KEGG" id="amu:Amuc_1843"/>
<gene>
    <name evidence="1" type="ordered locus">Amuc_1843</name>
</gene>
<dbReference type="PaxDb" id="349741-Amuc_1843"/>
<proteinExistence type="predicted"/>
<dbReference type="OrthoDB" id="199655at2"/>
<dbReference type="HOGENOM" id="CLU_1238066_0_0_0"/>
<dbReference type="Proteomes" id="UP000001031">
    <property type="component" value="Chromosome"/>
</dbReference>
<protein>
    <submittedName>
        <fullName evidence="1">Uncharacterized protein</fullName>
    </submittedName>
</protein>
<evidence type="ECO:0000313" key="1">
    <source>
        <dbReference type="EMBL" id="ACD05660.1"/>
    </source>
</evidence>
<accession>B2UN49</accession>
<sequence length="223" mass="24424">MNHETTSSAAGEEDGGTAVLQPLPVSDELISRLAGKCEEIFPLESCFRRDEISDDEIHEMESLLKRFRPSPAKVLFREQCCALMCAESEHEMETRLKRLSASSMLEFSVCKMAQAMNCASNEKREKALNIPLWRRFACISGISAAAVVGGVMLVQHALVAPVGTVATGNAGEVPSEKAETPVIPGEKRELLRTPTLFELQGGDERVPVIAPAVIRKILPEKEY</sequence>
<dbReference type="BioCyc" id="AMUC349741:G1GBX-1966-MONOMER"/>
<reference evidence="2" key="1">
    <citation type="journal article" date="2011" name="PLoS ONE">
        <title>The genome of Akkermansia muciniphila, a dedicated intestinal mucin degrader, and its use in exploring intestinal metagenomes.</title>
        <authorList>
            <person name="van Passel M.W."/>
            <person name="Kant R."/>
            <person name="Zoetendal E.G."/>
            <person name="Plugge C.M."/>
            <person name="Derrien M."/>
            <person name="Malfatti S.A."/>
            <person name="Chain P.S."/>
            <person name="Woyke T."/>
            <person name="Palva A."/>
            <person name="de Vos W.M."/>
            <person name="Smidt H."/>
        </authorList>
    </citation>
    <scope>NUCLEOTIDE SEQUENCE [LARGE SCALE GENOMIC DNA]</scope>
    <source>
        <strain evidence="2">ATCC BAA-835 / DSM 22959 / JCM 33894 / BCRC 81048 / CCUG 64013 / CIP 107961 / Muc</strain>
    </source>
</reference>
<dbReference type="RefSeq" id="WP_012420874.1">
    <property type="nucleotide sequence ID" value="NC_010655.1"/>
</dbReference>
<organism evidence="1 2">
    <name type="scientific">Akkermansia muciniphila (strain ATCC BAA-835 / DSM 22959 / JCM 33894 / BCRC 81048 / CCUG 64013 / CIP 107961 / Muc)</name>
    <dbReference type="NCBI Taxonomy" id="349741"/>
    <lineage>
        <taxon>Bacteria</taxon>
        <taxon>Pseudomonadati</taxon>
        <taxon>Verrucomicrobiota</taxon>
        <taxon>Verrucomicrobiia</taxon>
        <taxon>Verrucomicrobiales</taxon>
        <taxon>Akkermansiaceae</taxon>
        <taxon>Akkermansia</taxon>
    </lineage>
</organism>